<evidence type="ECO:0000256" key="1">
    <source>
        <dbReference type="SAM" id="MobiDB-lite"/>
    </source>
</evidence>
<organism evidence="2">
    <name type="scientific">Blastochloris viridis</name>
    <name type="common">Rhodopseudomonas viridis</name>
    <dbReference type="NCBI Taxonomy" id="1079"/>
    <lineage>
        <taxon>Bacteria</taxon>
        <taxon>Pseudomonadati</taxon>
        <taxon>Pseudomonadota</taxon>
        <taxon>Alphaproteobacteria</taxon>
        <taxon>Hyphomicrobiales</taxon>
        <taxon>Blastochloridaceae</taxon>
        <taxon>Blastochloris</taxon>
    </lineage>
</organism>
<protein>
    <submittedName>
        <fullName evidence="2">Uncharacterized protein</fullName>
    </submittedName>
</protein>
<feature type="region of interest" description="Disordered" evidence="1">
    <location>
        <begin position="1"/>
        <end position="24"/>
    </location>
</feature>
<reference evidence="2" key="1">
    <citation type="journal article" date="2015" name="Genome Announc.">
        <title>Complete Genome Sequence of the Bacteriochlorophyll b-Producing Photosynthetic Bacterium Blastochloris viridis.</title>
        <authorList>
            <person name="Tsukatani Y."/>
            <person name="Hirose Y."/>
            <person name="Harada J."/>
            <person name="Misawa N."/>
            <person name="Mori K."/>
            <person name="Inoue K."/>
            <person name="Tamiaki H."/>
        </authorList>
    </citation>
    <scope>NUCLEOTIDE SEQUENCE [LARGE SCALE GENOMIC DNA]</scope>
    <source>
        <strain evidence="2">DSM 133</strain>
    </source>
</reference>
<gene>
    <name evidence="2" type="ORF">BV133_3489</name>
</gene>
<sequence length="67" mass="7616">MQSRAGGRRHDASPGARRSTGIAAAQAFAQRWHRSKLKAWRMADPPRQFHCHRAERPPRPRAPHAGR</sequence>
<evidence type="ECO:0000313" key="2">
    <source>
        <dbReference type="EMBL" id="BAS01083.1"/>
    </source>
</evidence>
<name>A0A182D7J2_BLAVI</name>
<feature type="region of interest" description="Disordered" evidence="1">
    <location>
        <begin position="39"/>
        <end position="67"/>
    </location>
</feature>
<accession>A0A182D7J2</accession>
<proteinExistence type="predicted"/>
<dbReference type="AlphaFoldDB" id="A0A182D7J2"/>
<dbReference type="EMBL" id="AP014854">
    <property type="protein sequence ID" value="BAS01083.1"/>
    <property type="molecule type" value="Genomic_DNA"/>
</dbReference>